<dbReference type="InterPro" id="IPR052022">
    <property type="entry name" value="26kDa_periplasmic_antigen"/>
</dbReference>
<gene>
    <name evidence="2" type="ORF">D1Z90_14765</name>
</gene>
<dbReference type="RefSeq" id="WP_119911555.1">
    <property type="nucleotide sequence ID" value="NZ_QZCH01000021.1"/>
</dbReference>
<dbReference type="Pfam" id="PF04402">
    <property type="entry name" value="SIMPL"/>
    <property type="match status" value="1"/>
</dbReference>
<feature type="chain" id="PRO_5019501306" evidence="1">
    <location>
        <begin position="18"/>
        <end position="230"/>
    </location>
</feature>
<dbReference type="AlphaFoldDB" id="A0A418YBZ4"/>
<proteinExistence type="predicted"/>
<feature type="signal peptide" evidence="1">
    <location>
        <begin position="1"/>
        <end position="17"/>
    </location>
</feature>
<dbReference type="Proteomes" id="UP000283255">
    <property type="component" value="Unassembled WGS sequence"/>
</dbReference>
<keyword evidence="3" id="KW-1185">Reference proteome</keyword>
<evidence type="ECO:0000313" key="2">
    <source>
        <dbReference type="EMBL" id="RJG42047.1"/>
    </source>
</evidence>
<evidence type="ECO:0000313" key="3">
    <source>
        <dbReference type="Proteomes" id="UP000283255"/>
    </source>
</evidence>
<name>A0A418YBZ4_9GAMM</name>
<dbReference type="EMBL" id="QZCH01000021">
    <property type="protein sequence ID" value="RJG42047.1"/>
    <property type="molecule type" value="Genomic_DNA"/>
</dbReference>
<evidence type="ECO:0000256" key="1">
    <source>
        <dbReference type="SAM" id="SignalP"/>
    </source>
</evidence>
<dbReference type="PANTHER" id="PTHR34387:SF1">
    <property type="entry name" value="PERIPLASMIC IMMUNOGENIC PROTEIN"/>
    <property type="match status" value="1"/>
</dbReference>
<dbReference type="InterPro" id="IPR007497">
    <property type="entry name" value="SIMPL/DUF541"/>
</dbReference>
<accession>A0A418YBZ4</accession>
<sequence length="230" mass="25458">MRLLCCLLACVSLNLTASELPDAAHISVTGYSEVTAEPDMAVINISAFEIHKDVLTAKQSLDKKVAGFINKAIKMGINEQDLTAESLYTYPEYEYGKDNKRELIGYRASRNIKVDLHQLEQLSPLLDLALSQGLQQVEQIQFTLKDKSEIELAARAAAVKDAKDKAKALAASFESHVGKVYSVQYRQRSSVPVMKMAMADMAMERGGNNSYVNGEITVRDQVQVVFLLQP</sequence>
<protein>
    <submittedName>
        <fullName evidence="2">DUF541 domain-containing protein</fullName>
    </submittedName>
</protein>
<organism evidence="2 3">
    <name type="scientific">Motilimonas pumila</name>
    <dbReference type="NCBI Taxonomy" id="2303987"/>
    <lineage>
        <taxon>Bacteria</taxon>
        <taxon>Pseudomonadati</taxon>
        <taxon>Pseudomonadota</taxon>
        <taxon>Gammaproteobacteria</taxon>
        <taxon>Alteromonadales</taxon>
        <taxon>Alteromonadales genera incertae sedis</taxon>
        <taxon>Motilimonas</taxon>
    </lineage>
</organism>
<dbReference type="OrthoDB" id="5985609at2"/>
<reference evidence="2 3" key="1">
    <citation type="submission" date="2018-09" db="EMBL/GenBank/DDBJ databases">
        <authorList>
            <person name="Wang F."/>
        </authorList>
    </citation>
    <scope>NUCLEOTIDE SEQUENCE [LARGE SCALE GENOMIC DNA]</scope>
    <source>
        <strain evidence="2 3">PLHSC7-2</strain>
    </source>
</reference>
<dbReference type="PANTHER" id="PTHR34387">
    <property type="entry name" value="SLR1258 PROTEIN"/>
    <property type="match status" value="1"/>
</dbReference>
<dbReference type="Gene3D" id="3.30.110.170">
    <property type="entry name" value="Protein of unknown function (DUF541), domain 1"/>
    <property type="match status" value="1"/>
</dbReference>
<dbReference type="Gene3D" id="3.30.70.2970">
    <property type="entry name" value="Protein of unknown function (DUF541), domain 2"/>
    <property type="match status" value="1"/>
</dbReference>
<comment type="caution">
    <text evidence="2">The sequence shown here is derived from an EMBL/GenBank/DDBJ whole genome shotgun (WGS) entry which is preliminary data.</text>
</comment>
<reference evidence="2 3" key="2">
    <citation type="submission" date="2019-01" db="EMBL/GenBank/DDBJ databases">
        <title>Motilimonas pumilus sp. nov., isolated from the gut of sea cucumber (Apostichopus japonicus).</title>
        <authorList>
            <person name="Wang F.-Q."/>
            <person name="Ren L.-H."/>
            <person name="Lin Y.-W."/>
            <person name="Sun G.-H."/>
            <person name="Du Z.-J."/>
            <person name="Zhao J.-X."/>
            <person name="Liu X.-J."/>
            <person name="Liu L.-J."/>
        </authorList>
    </citation>
    <scope>NUCLEOTIDE SEQUENCE [LARGE SCALE GENOMIC DNA]</scope>
    <source>
        <strain evidence="2 3">PLHSC7-2</strain>
    </source>
</reference>
<keyword evidence="1" id="KW-0732">Signal</keyword>
<dbReference type="GO" id="GO:0006974">
    <property type="term" value="P:DNA damage response"/>
    <property type="evidence" value="ECO:0007669"/>
    <property type="project" value="TreeGrafter"/>
</dbReference>